<evidence type="ECO:0000256" key="1">
    <source>
        <dbReference type="ARBA" id="ARBA00005964"/>
    </source>
</evidence>
<proteinExistence type="inferred from homology"/>
<dbReference type="Proteomes" id="UP000509241">
    <property type="component" value="Chromosome"/>
</dbReference>
<dbReference type="InterPro" id="IPR050309">
    <property type="entry name" value="Type-B_Carboxylest/Lipase"/>
</dbReference>
<dbReference type="RefSeq" id="WP_179259097.1">
    <property type="nucleotide sequence ID" value="NZ_CP058601.1"/>
</dbReference>
<keyword evidence="2" id="KW-0378">Hydrolase</keyword>
<dbReference type="AlphaFoldDB" id="A0A7D5GIW7"/>
<evidence type="ECO:0000256" key="2">
    <source>
        <dbReference type="ARBA" id="ARBA00022801"/>
    </source>
</evidence>
<gene>
    <name evidence="5" type="ORF">HYG82_00095</name>
</gene>
<comment type="similarity">
    <text evidence="1">Belongs to the type-B carboxylesterase/lipase family.</text>
</comment>
<dbReference type="PROSITE" id="PS00122">
    <property type="entry name" value="CARBOXYLESTERASE_B_1"/>
    <property type="match status" value="1"/>
</dbReference>
<evidence type="ECO:0000259" key="4">
    <source>
        <dbReference type="Pfam" id="PF00135"/>
    </source>
</evidence>
<dbReference type="PANTHER" id="PTHR11559">
    <property type="entry name" value="CARBOXYLESTERASE"/>
    <property type="match status" value="1"/>
</dbReference>
<evidence type="ECO:0000256" key="3">
    <source>
        <dbReference type="SAM" id="MobiDB-lite"/>
    </source>
</evidence>
<dbReference type="Gene3D" id="3.40.50.1820">
    <property type="entry name" value="alpha/beta hydrolase"/>
    <property type="match status" value="1"/>
</dbReference>
<accession>A0A7D5GIW7</accession>
<dbReference type="InterPro" id="IPR029058">
    <property type="entry name" value="AB_hydrolase_fold"/>
</dbReference>
<organism evidence="5 6">
    <name type="scientific">Natrinema halophilum</name>
    <dbReference type="NCBI Taxonomy" id="1699371"/>
    <lineage>
        <taxon>Archaea</taxon>
        <taxon>Methanobacteriati</taxon>
        <taxon>Methanobacteriota</taxon>
        <taxon>Stenosarchaea group</taxon>
        <taxon>Halobacteria</taxon>
        <taxon>Halobacteriales</taxon>
        <taxon>Natrialbaceae</taxon>
        <taxon>Natrinema</taxon>
    </lineage>
</organism>
<dbReference type="InterPro" id="IPR019826">
    <property type="entry name" value="Carboxylesterase_B_AS"/>
</dbReference>
<reference evidence="5 6" key="1">
    <citation type="submission" date="2020-07" db="EMBL/GenBank/DDBJ databases">
        <authorList>
            <person name="Cui H."/>
        </authorList>
    </citation>
    <scope>NUCLEOTIDE SEQUENCE [LARGE SCALE GENOMIC DNA]</scope>
    <source>
        <strain evidence="5 6">YPL8</strain>
    </source>
</reference>
<sequence>MDIRRRPYVRALLAGVTVGATSGIGSSTPKFSPKAMTESGPVSGVQVGPTNVYKGIPYAKQPIDDRRWRPPEIPAEWDGILEATEYGPECVQSGGLSQITGGDSSGISGSEACLNLNVWTPVDATSDDPRPVMVWIHGGGYTTGNNRYDSRTLSAFGDVVVVAINYRLGPFGFFTHPDLLAENSRNVNQGYQDIRAALRWVQRNVRAFGGDPDNVTVFGESAGGNAVLTLMTDPETEGLFHRVICQSGPAISDLSTREEAAEAGVAIATELGCTGRDAAGCLREKSPEAILNAGSSNSSGNGVLDGPLGVVVDGEVIVENPARRFFDGEFHDVPLLTGGNDDETQLFLLQDAVPTDDAYETAIRERYGELADAVLEAYPAEAYETPKKALIDATTDSAFLCRDRLVAQWIDENGGTVYRYLFDDTPTHPLVALPWFADDVGAYHAAELPYVFGRAVPEGEYAAGQIGSSDRLLSRRIRDYWTTFAETGNPNSDRRPAWPEFTASEQRQIRLTETEVIPQCGTKDECVIWYPGYRRHIGFSED</sequence>
<dbReference type="InterPro" id="IPR002018">
    <property type="entry name" value="CarbesteraseB"/>
</dbReference>
<name>A0A7D5GIW7_9EURY</name>
<dbReference type="GO" id="GO:0016787">
    <property type="term" value="F:hydrolase activity"/>
    <property type="evidence" value="ECO:0007669"/>
    <property type="project" value="UniProtKB-KW"/>
</dbReference>
<evidence type="ECO:0000313" key="5">
    <source>
        <dbReference type="EMBL" id="QLG47352.1"/>
    </source>
</evidence>
<feature type="domain" description="Carboxylesterase type B" evidence="4">
    <location>
        <begin position="33"/>
        <end position="529"/>
    </location>
</feature>
<evidence type="ECO:0000313" key="6">
    <source>
        <dbReference type="Proteomes" id="UP000509241"/>
    </source>
</evidence>
<dbReference type="SUPFAM" id="SSF53474">
    <property type="entry name" value="alpha/beta-Hydrolases"/>
    <property type="match status" value="1"/>
</dbReference>
<dbReference type="GeneID" id="56031644"/>
<keyword evidence="6" id="KW-1185">Reference proteome</keyword>
<protein>
    <submittedName>
        <fullName evidence="5">Carboxylesterase family protein</fullName>
    </submittedName>
</protein>
<dbReference type="OrthoDB" id="227185at2157"/>
<dbReference type="EMBL" id="CP058601">
    <property type="protein sequence ID" value="QLG47352.1"/>
    <property type="molecule type" value="Genomic_DNA"/>
</dbReference>
<feature type="region of interest" description="Disordered" evidence="3">
    <location>
        <begin position="24"/>
        <end position="43"/>
    </location>
</feature>
<dbReference type="Pfam" id="PF00135">
    <property type="entry name" value="COesterase"/>
    <property type="match status" value="1"/>
</dbReference>
<dbReference type="KEGG" id="haly:HYG82_00095"/>